<feature type="signal peptide" evidence="2">
    <location>
        <begin position="1"/>
        <end position="19"/>
    </location>
</feature>
<protein>
    <recommendedName>
        <fullName evidence="5">Lysophospholipase A</fullName>
    </recommendedName>
</protein>
<dbReference type="Proteomes" id="UP001324427">
    <property type="component" value="Unassembled WGS sequence"/>
</dbReference>
<gene>
    <name evidence="3" type="ORF">LTR36_008094</name>
</gene>
<dbReference type="AlphaFoldDB" id="A0AAV9J8L8"/>
<evidence type="ECO:0000256" key="1">
    <source>
        <dbReference type="ARBA" id="ARBA00022801"/>
    </source>
</evidence>
<keyword evidence="1" id="KW-0378">Hydrolase</keyword>
<dbReference type="SUPFAM" id="SSF52266">
    <property type="entry name" value="SGNH hydrolase"/>
    <property type="match status" value="1"/>
</dbReference>
<evidence type="ECO:0008006" key="5">
    <source>
        <dbReference type="Google" id="ProtNLM"/>
    </source>
</evidence>
<dbReference type="EMBL" id="JAVFHQ010000054">
    <property type="protein sequence ID" value="KAK4541336.1"/>
    <property type="molecule type" value="Genomic_DNA"/>
</dbReference>
<evidence type="ECO:0000256" key="2">
    <source>
        <dbReference type="SAM" id="SignalP"/>
    </source>
</evidence>
<evidence type="ECO:0000313" key="4">
    <source>
        <dbReference type="Proteomes" id="UP001324427"/>
    </source>
</evidence>
<proteinExistence type="predicted"/>
<dbReference type="PANTHER" id="PTHR45648:SF85">
    <property type="entry name" value="A, PUTATIVE (AFU_ORTHOLOGUE AFUA_2G10760)-RELATED"/>
    <property type="match status" value="1"/>
</dbReference>
<dbReference type="Gene3D" id="3.40.50.1110">
    <property type="entry name" value="SGNH hydrolase"/>
    <property type="match status" value="1"/>
</dbReference>
<dbReference type="InterPro" id="IPR051058">
    <property type="entry name" value="GDSL_Est/Lipase"/>
</dbReference>
<dbReference type="CDD" id="cd01846">
    <property type="entry name" value="fatty_acyltransferase_like"/>
    <property type="match status" value="1"/>
</dbReference>
<dbReference type="InterPro" id="IPR036514">
    <property type="entry name" value="SGNH_hydro_sf"/>
</dbReference>
<reference evidence="3 4" key="1">
    <citation type="submission" date="2021-11" db="EMBL/GenBank/DDBJ databases">
        <title>Black yeast isolated from Biological Soil Crust.</title>
        <authorList>
            <person name="Kurbessoian T."/>
        </authorList>
    </citation>
    <scope>NUCLEOTIDE SEQUENCE [LARGE SCALE GENOMIC DNA]</scope>
    <source>
        <strain evidence="3 4">CCFEE 5522</strain>
    </source>
</reference>
<dbReference type="InterPro" id="IPR001087">
    <property type="entry name" value="GDSL"/>
</dbReference>
<comment type="caution">
    <text evidence="3">The sequence shown here is derived from an EMBL/GenBank/DDBJ whole genome shotgun (WGS) entry which is preliminary data.</text>
</comment>
<sequence length="338" mass="37765">MASLKYSAALTTLIAASSAYPSPYQPAFSWAETKHLIAFGDSYTYVQGTHGLQNYSFIGDAFDFGFSASELLSDRIVQNLTATAEGGPNWVEYLTGCGLKPGLTNPRECEKQLWDFAFAGSDISTEYTPLHHNFTVSLVNQTKQFQLYANPVLSTFVDPAKTLVGIWIGINDIGDSAEYDVDFPTFYNELMTTLFQSVQTIYDLGYRNYLFMKLPPLNRTPPNLIRAAGPLPNATMVDWYDQALSNHSTVFHEGHADSTVMVFDTTTFLNGVLDNAAEYRIKNTTGYCASYNQPYIVSDPAMYGCQPLSEYFWFNTGHMTSHTHKILAAEVEKFLDEQ</sequence>
<organism evidence="3 4">
    <name type="scientific">Oleoguttula mirabilis</name>
    <dbReference type="NCBI Taxonomy" id="1507867"/>
    <lineage>
        <taxon>Eukaryota</taxon>
        <taxon>Fungi</taxon>
        <taxon>Dikarya</taxon>
        <taxon>Ascomycota</taxon>
        <taxon>Pezizomycotina</taxon>
        <taxon>Dothideomycetes</taxon>
        <taxon>Dothideomycetidae</taxon>
        <taxon>Mycosphaerellales</taxon>
        <taxon>Teratosphaeriaceae</taxon>
        <taxon>Oleoguttula</taxon>
    </lineage>
</organism>
<dbReference type="GO" id="GO:0016788">
    <property type="term" value="F:hydrolase activity, acting on ester bonds"/>
    <property type="evidence" value="ECO:0007669"/>
    <property type="project" value="InterPro"/>
</dbReference>
<feature type="chain" id="PRO_5044024100" description="Lysophospholipase A" evidence="2">
    <location>
        <begin position="20"/>
        <end position="338"/>
    </location>
</feature>
<keyword evidence="4" id="KW-1185">Reference proteome</keyword>
<accession>A0AAV9J8L8</accession>
<keyword evidence="2" id="KW-0732">Signal</keyword>
<evidence type="ECO:0000313" key="3">
    <source>
        <dbReference type="EMBL" id="KAK4541336.1"/>
    </source>
</evidence>
<dbReference type="PANTHER" id="PTHR45648">
    <property type="entry name" value="GDSL LIPASE/ACYLHYDROLASE FAMILY PROTEIN (AFU_ORTHOLOGUE AFUA_4G14700)"/>
    <property type="match status" value="1"/>
</dbReference>
<dbReference type="Pfam" id="PF00657">
    <property type="entry name" value="Lipase_GDSL"/>
    <property type="match status" value="1"/>
</dbReference>
<name>A0AAV9J8L8_9PEZI</name>